<dbReference type="Proteomes" id="UP000560081">
    <property type="component" value="Unassembled WGS sequence"/>
</dbReference>
<keyword evidence="2" id="KW-0963">Cytoplasm</keyword>
<dbReference type="PROSITE" id="PS50995">
    <property type="entry name" value="HTH_MARR_2"/>
    <property type="match status" value="1"/>
</dbReference>
<dbReference type="GO" id="GO:0006950">
    <property type="term" value="P:response to stress"/>
    <property type="evidence" value="ECO:0007669"/>
    <property type="project" value="TreeGrafter"/>
</dbReference>
<evidence type="ECO:0000256" key="1">
    <source>
        <dbReference type="ARBA" id="ARBA00004496"/>
    </source>
</evidence>
<dbReference type="GO" id="GO:0003700">
    <property type="term" value="F:DNA-binding transcription factor activity"/>
    <property type="evidence" value="ECO:0007669"/>
    <property type="project" value="InterPro"/>
</dbReference>
<proteinExistence type="predicted"/>
<dbReference type="OrthoDB" id="9806864at2"/>
<evidence type="ECO:0000256" key="5">
    <source>
        <dbReference type="ARBA" id="ARBA00023163"/>
    </source>
</evidence>
<dbReference type="SMART" id="SM00347">
    <property type="entry name" value="HTH_MARR"/>
    <property type="match status" value="1"/>
</dbReference>
<protein>
    <submittedName>
        <fullName evidence="6">DNA-binding MarR family transcriptional regulator</fullName>
    </submittedName>
</protein>
<evidence type="ECO:0000256" key="3">
    <source>
        <dbReference type="ARBA" id="ARBA00023015"/>
    </source>
</evidence>
<organism evidence="6 7">
    <name type="scientific">Micrococcus flavus</name>
    <dbReference type="NCBI Taxonomy" id="384602"/>
    <lineage>
        <taxon>Bacteria</taxon>
        <taxon>Bacillati</taxon>
        <taxon>Actinomycetota</taxon>
        <taxon>Actinomycetes</taxon>
        <taxon>Micrococcales</taxon>
        <taxon>Micrococcaceae</taxon>
        <taxon>Micrococcus</taxon>
    </lineage>
</organism>
<dbReference type="RefSeq" id="WP_135030644.1">
    <property type="nucleotide sequence ID" value="NZ_BMLA01000005.1"/>
</dbReference>
<dbReference type="InterPro" id="IPR000835">
    <property type="entry name" value="HTH_MarR-typ"/>
</dbReference>
<keyword evidence="4 6" id="KW-0238">DNA-binding</keyword>
<evidence type="ECO:0000256" key="2">
    <source>
        <dbReference type="ARBA" id="ARBA00022490"/>
    </source>
</evidence>
<reference evidence="6 7" key="1">
    <citation type="submission" date="2020-08" db="EMBL/GenBank/DDBJ databases">
        <title>Sequencing the genomes of 1000 actinobacteria strains.</title>
        <authorList>
            <person name="Klenk H.-P."/>
        </authorList>
    </citation>
    <scope>NUCLEOTIDE SEQUENCE [LARGE SCALE GENOMIC DNA]</scope>
    <source>
        <strain evidence="6 7">DSM 19079</strain>
    </source>
</reference>
<dbReference type="InterPro" id="IPR036388">
    <property type="entry name" value="WH-like_DNA-bd_sf"/>
</dbReference>
<sequence length="163" mass="17764">MDAAPTPSLALEDQLCFALHRATRAVTRGYSPLLSRLGLTYPQYLVMLTLWQVESDASAETEASTSDAAGALGVGALRDRLGMDNGTITPLVRRLAGMGLVTRERDLHDERRVLVRLTDEGRALRASARTVPADALTRIPLDATERQVLMDLLNRITEAVGPR</sequence>
<dbReference type="GO" id="GO:0005737">
    <property type="term" value="C:cytoplasm"/>
    <property type="evidence" value="ECO:0007669"/>
    <property type="project" value="UniProtKB-SubCell"/>
</dbReference>
<keyword evidence="3" id="KW-0805">Transcription regulation</keyword>
<dbReference type="InterPro" id="IPR039422">
    <property type="entry name" value="MarR/SlyA-like"/>
</dbReference>
<gene>
    <name evidence="6" type="ORF">BJ976_000620</name>
</gene>
<dbReference type="SUPFAM" id="SSF46785">
    <property type="entry name" value="Winged helix' DNA-binding domain"/>
    <property type="match status" value="1"/>
</dbReference>
<comment type="caution">
    <text evidence="6">The sequence shown here is derived from an EMBL/GenBank/DDBJ whole genome shotgun (WGS) entry which is preliminary data.</text>
</comment>
<dbReference type="PANTHER" id="PTHR33164:SF5">
    <property type="entry name" value="ORGANIC HYDROPEROXIDE RESISTANCE TRANSCRIPTIONAL REGULATOR"/>
    <property type="match status" value="1"/>
</dbReference>
<dbReference type="Pfam" id="PF22381">
    <property type="entry name" value="Staph_reg_Sar_Rot"/>
    <property type="match status" value="1"/>
</dbReference>
<dbReference type="EMBL" id="JACHMC010000001">
    <property type="protein sequence ID" value="MBB4882269.1"/>
    <property type="molecule type" value="Genomic_DNA"/>
</dbReference>
<keyword evidence="7" id="KW-1185">Reference proteome</keyword>
<dbReference type="AlphaFoldDB" id="A0A4Y8WX35"/>
<dbReference type="InterPro" id="IPR036390">
    <property type="entry name" value="WH_DNA-bd_sf"/>
</dbReference>
<name>A0A4Y8WX35_9MICC</name>
<evidence type="ECO:0000313" key="7">
    <source>
        <dbReference type="Proteomes" id="UP000560081"/>
    </source>
</evidence>
<dbReference type="PANTHER" id="PTHR33164">
    <property type="entry name" value="TRANSCRIPTIONAL REGULATOR, MARR FAMILY"/>
    <property type="match status" value="1"/>
</dbReference>
<dbReference type="GO" id="GO:0003677">
    <property type="term" value="F:DNA binding"/>
    <property type="evidence" value="ECO:0007669"/>
    <property type="project" value="UniProtKB-KW"/>
</dbReference>
<evidence type="ECO:0000313" key="6">
    <source>
        <dbReference type="EMBL" id="MBB4882269.1"/>
    </source>
</evidence>
<dbReference type="Gene3D" id="1.10.10.10">
    <property type="entry name" value="Winged helix-like DNA-binding domain superfamily/Winged helix DNA-binding domain"/>
    <property type="match status" value="1"/>
</dbReference>
<comment type="subcellular location">
    <subcellularLocation>
        <location evidence="1">Cytoplasm</location>
    </subcellularLocation>
</comment>
<evidence type="ECO:0000256" key="4">
    <source>
        <dbReference type="ARBA" id="ARBA00023125"/>
    </source>
</evidence>
<dbReference type="InterPro" id="IPR055166">
    <property type="entry name" value="Transc_reg_Sar_Rot_HTH"/>
</dbReference>
<accession>A0A4Y8WX35</accession>
<keyword evidence="5" id="KW-0804">Transcription</keyword>